<dbReference type="Gene3D" id="2.130.10.10">
    <property type="entry name" value="YVTN repeat-like/Quinoprotein amine dehydrogenase"/>
    <property type="match status" value="4"/>
</dbReference>
<dbReference type="EMBL" id="JAMQAW010000008">
    <property type="protein sequence ID" value="MCM2388698.1"/>
    <property type="molecule type" value="Genomic_DNA"/>
</dbReference>
<reference evidence="3" key="1">
    <citation type="submission" date="2022-06" db="EMBL/GenBank/DDBJ databases">
        <title>Genome public.</title>
        <authorList>
            <person name="Sun Q."/>
        </authorList>
    </citation>
    <scope>NUCLEOTIDE SEQUENCE</scope>
    <source>
        <strain evidence="3">CWNU-1</strain>
    </source>
</reference>
<proteinExistence type="predicted"/>
<dbReference type="RefSeq" id="WP_250919034.1">
    <property type="nucleotide sequence ID" value="NZ_JAMQAW010000008.1"/>
</dbReference>
<protein>
    <submittedName>
        <fullName evidence="3">WD40 repeat domain-containing protein</fullName>
    </submittedName>
</protein>
<feature type="transmembrane region" description="Helical" evidence="2">
    <location>
        <begin position="65"/>
        <end position="84"/>
    </location>
</feature>
<dbReference type="InterPro" id="IPR001680">
    <property type="entry name" value="WD40_rpt"/>
</dbReference>
<keyword evidence="1" id="KW-0853">WD repeat</keyword>
<dbReference type="SMART" id="SM00320">
    <property type="entry name" value="WD40"/>
    <property type="match status" value="6"/>
</dbReference>
<evidence type="ECO:0000256" key="2">
    <source>
        <dbReference type="SAM" id="Phobius"/>
    </source>
</evidence>
<dbReference type="Proteomes" id="UP001431429">
    <property type="component" value="Unassembled WGS sequence"/>
</dbReference>
<keyword evidence="2" id="KW-1133">Transmembrane helix</keyword>
<dbReference type="PANTHER" id="PTHR19879:SF9">
    <property type="entry name" value="TRANSCRIPTION INITIATION FACTOR TFIID SUBUNIT 5"/>
    <property type="match status" value="1"/>
</dbReference>
<gene>
    <name evidence="3" type="ORF">NBG84_10385</name>
</gene>
<evidence type="ECO:0000256" key="1">
    <source>
        <dbReference type="PROSITE-ProRule" id="PRU00221"/>
    </source>
</evidence>
<evidence type="ECO:0000313" key="4">
    <source>
        <dbReference type="Proteomes" id="UP001431429"/>
    </source>
</evidence>
<dbReference type="InterPro" id="IPR011047">
    <property type="entry name" value="Quinoprotein_ADH-like_sf"/>
</dbReference>
<keyword evidence="4" id="KW-1185">Reference proteome</keyword>
<accession>A0ABT0UJM5</accession>
<dbReference type="InterPro" id="IPR015943">
    <property type="entry name" value="WD40/YVTN_repeat-like_dom_sf"/>
</dbReference>
<dbReference type="SUPFAM" id="SSF50998">
    <property type="entry name" value="Quinoprotein alcohol dehydrogenase-like"/>
    <property type="match status" value="1"/>
</dbReference>
<feature type="repeat" description="WD" evidence="1">
    <location>
        <begin position="731"/>
        <end position="753"/>
    </location>
</feature>
<keyword evidence="2" id="KW-0812">Transmembrane</keyword>
<sequence length="830" mass="88972">MRAQEWHSSGRLGGLLLRGHELVIAEAWRRHAPAADEEYRAVLTDGQTAFLEASRAAARRRSARLGFGVTATSLALAALASLVVSSESTAVAQGREADSRRLAADANERATADVRRAVLLSAAAFHQSDSAEARESMVRQLTRFNQVRGVIPAGKSGVTGMTLSQDEKLLVLWRADETVEVWDTVAMRSRGTLPGRRMSSEAGGDLSANGQLLGILRNGVAIIVDTRTMKELHQADLRAFGTTGIFSNADLTRDGRTLMLRAERVHGEENYIWLWDVAAAKVIRKVRGDLLAAGAYGTATETWGDNEGPSTIRDLADPKRLVTMPPGTRFLGLSESGAPVVIDSGTVKVLSPFSTKLSWTMGSGYTAEKITSNGRFLAVSRTAEPGRYEVWDLRKRKRISRVLASANVGGYGPETILSGDGSRLAVANTSFDIYRETSQYSVYNTLTGRREAELPGPVTVLGPGRLMAGAATAGTVTLWDRGPSGSLLTRHKTPVPVAPYIAVAARASTMAVFGKKGRTAGSDGTVRLLRRSDGRLLRTIRLAASPFELALSPDGKLLAVAEADGREWERQAYVEVFDTATGRRLKHLMGGGIHSPRIRPSTLMFSPDGSRLYLGEVNGVSVYEWHTDTWRRGHRYGPDGDTGAVAYSAVSPDGAILAVGGGQKRVQLWDTATGKRLGKPILDAVAVGFRPDGLLVTGGVGGGDPAVRLWEPYERRLLAAGPDVGERTLGLAVSPDGQTVASATGDQRLLLWDSELDRNIPIEGVTVPDSSAMAFTGEGDRLVIAQPGESLSLLVGPRRWLSALCRIAGGPMTPAEWQAAAPGERYRRIC</sequence>
<comment type="caution">
    <text evidence="3">The sequence shown here is derived from an EMBL/GenBank/DDBJ whole genome shotgun (WGS) entry which is preliminary data.</text>
</comment>
<dbReference type="InterPro" id="IPR011044">
    <property type="entry name" value="Quino_amine_DH_bsu"/>
</dbReference>
<keyword evidence="2" id="KW-0472">Membrane</keyword>
<name>A0ABT0UJM5_9ACTN</name>
<feature type="repeat" description="WD" evidence="1">
    <location>
        <begin position="638"/>
        <end position="679"/>
    </location>
</feature>
<dbReference type="SUPFAM" id="SSF50969">
    <property type="entry name" value="YVTN repeat-like/Quinoprotein amine dehydrogenase"/>
    <property type="match status" value="1"/>
</dbReference>
<dbReference type="Pfam" id="PF00400">
    <property type="entry name" value="WD40"/>
    <property type="match status" value="1"/>
</dbReference>
<organism evidence="3 4">
    <name type="scientific">Streptomyces albipurpureus</name>
    <dbReference type="NCBI Taxonomy" id="2897419"/>
    <lineage>
        <taxon>Bacteria</taxon>
        <taxon>Bacillati</taxon>
        <taxon>Actinomycetota</taxon>
        <taxon>Actinomycetes</taxon>
        <taxon>Kitasatosporales</taxon>
        <taxon>Streptomycetaceae</taxon>
        <taxon>Streptomyces</taxon>
    </lineage>
</organism>
<dbReference type="PANTHER" id="PTHR19879">
    <property type="entry name" value="TRANSCRIPTION INITIATION FACTOR TFIID"/>
    <property type="match status" value="1"/>
</dbReference>
<dbReference type="PROSITE" id="PS50082">
    <property type="entry name" value="WD_REPEATS_2"/>
    <property type="match status" value="2"/>
</dbReference>
<evidence type="ECO:0000313" key="3">
    <source>
        <dbReference type="EMBL" id="MCM2388698.1"/>
    </source>
</evidence>